<accession>A0A318T141</accession>
<name>A0A318T141_9HYPH</name>
<dbReference type="Proteomes" id="UP000247454">
    <property type="component" value="Unassembled WGS sequence"/>
</dbReference>
<dbReference type="AlphaFoldDB" id="A0A318T141"/>
<protein>
    <submittedName>
        <fullName evidence="1">Uncharacterized protein DUF2849</fullName>
    </submittedName>
</protein>
<organism evidence="1 2">
    <name type="scientific">Phyllobacterium leguminum</name>
    <dbReference type="NCBI Taxonomy" id="314237"/>
    <lineage>
        <taxon>Bacteria</taxon>
        <taxon>Pseudomonadati</taxon>
        <taxon>Pseudomonadota</taxon>
        <taxon>Alphaproteobacteria</taxon>
        <taxon>Hyphomicrobiales</taxon>
        <taxon>Phyllobacteriaceae</taxon>
        <taxon>Phyllobacterium</taxon>
    </lineage>
</organism>
<dbReference type="Pfam" id="PF11011">
    <property type="entry name" value="DUF2849"/>
    <property type="match status" value="1"/>
</dbReference>
<dbReference type="RefSeq" id="WP_110752367.1">
    <property type="nucleotide sequence ID" value="NZ_QJTF01000013.1"/>
</dbReference>
<dbReference type="InterPro" id="IPR021270">
    <property type="entry name" value="DUF2849"/>
</dbReference>
<gene>
    <name evidence="1" type="ORF">C7477_11359</name>
</gene>
<reference evidence="1 2" key="1">
    <citation type="submission" date="2018-06" db="EMBL/GenBank/DDBJ databases">
        <title>Genomic Encyclopedia of Type Strains, Phase III (KMG-III): the genomes of soil and plant-associated and newly described type strains.</title>
        <authorList>
            <person name="Whitman W."/>
        </authorList>
    </citation>
    <scope>NUCLEOTIDE SEQUENCE [LARGE SCALE GENOMIC DNA]</scope>
    <source>
        <strain evidence="1 2">ORS 1419</strain>
    </source>
</reference>
<dbReference type="EMBL" id="QJTF01000013">
    <property type="protein sequence ID" value="PYE87437.1"/>
    <property type="molecule type" value="Genomic_DNA"/>
</dbReference>
<sequence>MTSKVLTANRLIDGEVVWYGADGEWRPTIEGVSIARNAEAEAALEAIGKAAIRANLVVDVNLIDVEERGGTLYPLRLRERIRISGPTIDFVPRNLSGNL</sequence>
<dbReference type="OrthoDB" id="9815695at2"/>
<keyword evidence="2" id="KW-1185">Reference proteome</keyword>
<evidence type="ECO:0000313" key="2">
    <source>
        <dbReference type="Proteomes" id="UP000247454"/>
    </source>
</evidence>
<proteinExistence type="predicted"/>
<evidence type="ECO:0000313" key="1">
    <source>
        <dbReference type="EMBL" id="PYE87437.1"/>
    </source>
</evidence>
<comment type="caution">
    <text evidence="1">The sequence shown here is derived from an EMBL/GenBank/DDBJ whole genome shotgun (WGS) entry which is preliminary data.</text>
</comment>